<comment type="caution">
    <text evidence="8">The sequence shown here is derived from an EMBL/GenBank/DDBJ whole genome shotgun (WGS) entry which is preliminary data.</text>
</comment>
<dbReference type="InterPro" id="IPR001487">
    <property type="entry name" value="Bromodomain"/>
</dbReference>
<accession>Q4T1N1</accession>
<gene>
    <name evidence="8" type="ORF">GSTENG00008731001</name>
</gene>
<dbReference type="InterPro" id="IPR057452">
    <property type="entry name" value="BRWD/PHIP_N"/>
</dbReference>
<dbReference type="Gene3D" id="2.130.10.10">
    <property type="entry name" value="YVTN repeat-like/Quinoprotein amine dehydrogenase"/>
    <property type="match status" value="3"/>
</dbReference>
<evidence type="ECO:0000256" key="1">
    <source>
        <dbReference type="ARBA" id="ARBA00022574"/>
    </source>
</evidence>
<sequence>SELYFLISRFLTTGPCRRAAEVLVGELEEHQLLPRRLDWLGNEHQRAYEDVVSSGDVAANRHIAPDHLLRICMQIGPILDKAVPSCVSGVQTLLGTGKQSALRTTKDSESSQLPASSYAALHWGRPPERPLNCRRTLHLVKVLRGRELTGSQRFACINPVNNYARMFLHRRVLGHLSAVYCIAFDRTGLRIFTGSDDCLVKIWSSFDGRLLSTLRGHTAEITDLAVNYENTLIAAGSCDKTIRVWCLRTCAPVAVLQGHSGSITSLQFSPFAKGSKRYMLSTGTDATLHLWQWDVDSIKFSDQSHKFTERPRPGVQTVCSSFSPGGMFLATGSTDNVIRIYYLGSGSPEKLSELHEHTDKVDSIQFCHSGERFVSGSQDGTARIWKLHQRQQWKSVLLKMSATLPSDELLMEEESCSKSKVTMVAWDCHDNVVVTAVNNYLLKVWNSNTGQLLHILKGHEAEVFVLEPHPFDARIMLSAGHDGNVYMWDLQRGARVMHFFNMRASDQLLRSCFQIEGQGHGAVFDCKFTPDGQRFACTDSHGHLLIFGFGSSRPFEKIPDQVFFHTDYRPLIRDANGFVLDEQTQQAPHLMPPPFLVNVDGNPHPLSYQRLVPGRENIADEHLVPTLGYVATVDGDVVEQVISQRPAEHVEPAARPGSLLDEAIRRLQEDQLGNMPRRADTQPLPYVVLRRNSQVERMWQMQQNAPSCEIAWRPRVMVPALSASSYRYQENIRTARGDHEVALFNARRRRIIYTLVPSGPFLQQTQFYEPLDLCRVPLCSETFSGLPLSPQDDSDEEPSTAVQTPERDELMEYVSLSCEEGEEMTSSEVHTSSDYSDWTADAGINLQPSTPVLLRKRAHRRLVSSDEEEDEEEEEEKQQQQQQQQRSDEEEQPSKKNKQKSKKAKKKSPRRPKARPSINREVSCEFRPSQWITDVIPRKSPFVPQMGDEVIYFRQGHEAYVEAVCRNDLYAINLEKQPWKKMQLRDQEFVKITGIKYELCPPTLCCLKLTLIDHGTGKITDKSFYVKYHDMPDVIDFLVLKQSYDEALRRNWQPSDRFRSVIDDAWWFGTIICQEPYQLEYPDSLFQCFKVRWDNGETEKLSPWDVEPICDEAQQPETEGGGIPVTAEEMSELMYKPLPGEWGERSREEECHRIIAGIDRLITVGGCSAPTGPFSHRPQMTSSLVNGAHKDVGPVFSTLSADIAAPFSGPVDLVQYPTYCTVIAYPTDLYTIKLRLLHRFYRRISALIWDARYIAHNAHIFNEPRSKIAYSAKIITNVLQRFINHPSCTDIMEIYNAVEEMDGDDEEEDSEAPGTSSGQRRNQLTHGTHGCLQSSLEVVPDREAWKNQCKNLINYIFECEDSQPFREPVDLQNNPDYHDIIDTPMDFGSVKRTLWDDRYENPLELCKDVRLIFANARAYTPNKRSQVGVQNPEGGVPLGCVSKLIASPPSQIYSMTLRLSALFEERIRTVISDYKTAVKSSDKLRRSQRFRKKTQQQQQPSAAARSEPSARLRPTPPAQAALTGAVLLSCSQRRAAAKTQET</sequence>
<evidence type="ECO:0000256" key="2">
    <source>
        <dbReference type="ARBA" id="ARBA00022737"/>
    </source>
</evidence>
<dbReference type="SUPFAM" id="SSF47370">
    <property type="entry name" value="Bromodomain"/>
    <property type="match status" value="2"/>
</dbReference>
<feature type="compositionally biased region" description="Basic residues" evidence="6">
    <location>
        <begin position="895"/>
        <end position="914"/>
    </location>
</feature>
<keyword evidence="3 4" id="KW-0103">Bromodomain</keyword>
<dbReference type="Pfam" id="PF25437">
    <property type="entry name" value="BRWD1_N"/>
    <property type="match status" value="1"/>
</dbReference>
<feature type="region of interest" description="Disordered" evidence="6">
    <location>
        <begin position="785"/>
        <end position="808"/>
    </location>
</feature>
<dbReference type="FunFam" id="2.130.10.10:FF:002549">
    <property type="entry name" value="Bromodomain and WD repeat domain-containing 3"/>
    <property type="match status" value="1"/>
</dbReference>
<evidence type="ECO:0000256" key="4">
    <source>
        <dbReference type="PROSITE-ProRule" id="PRU00035"/>
    </source>
</evidence>
<dbReference type="InterPro" id="IPR015943">
    <property type="entry name" value="WD40/YVTN_repeat-like_dom_sf"/>
</dbReference>
<dbReference type="InterPro" id="IPR057451">
    <property type="entry name" value="BRWD/PHIP_AD"/>
</dbReference>
<evidence type="ECO:0000256" key="6">
    <source>
        <dbReference type="SAM" id="MobiDB-lite"/>
    </source>
</evidence>
<dbReference type="InterPro" id="IPR001680">
    <property type="entry name" value="WD40_rpt"/>
</dbReference>
<dbReference type="PROSITE" id="PS00678">
    <property type="entry name" value="WD_REPEATS_1"/>
    <property type="match status" value="1"/>
</dbReference>
<dbReference type="SMART" id="SM00297">
    <property type="entry name" value="BROMO"/>
    <property type="match status" value="2"/>
</dbReference>
<dbReference type="Gene3D" id="2.30.30.1040">
    <property type="match status" value="1"/>
</dbReference>
<dbReference type="CDD" id="cd05529">
    <property type="entry name" value="Bromo_WDR9_I_like"/>
    <property type="match status" value="1"/>
</dbReference>
<protein>
    <submittedName>
        <fullName evidence="8">(spotted green pufferfish) hypothetical protein</fullName>
    </submittedName>
</protein>
<evidence type="ECO:0000259" key="7">
    <source>
        <dbReference type="PROSITE" id="PS50014"/>
    </source>
</evidence>
<dbReference type="GO" id="GO:0006357">
    <property type="term" value="P:regulation of transcription by RNA polymerase II"/>
    <property type="evidence" value="ECO:0007669"/>
    <property type="project" value="TreeGrafter"/>
</dbReference>
<dbReference type="EMBL" id="CAAE01010538">
    <property type="protein sequence ID" value="CAF93201.1"/>
    <property type="molecule type" value="Genomic_DNA"/>
</dbReference>
<dbReference type="PROSITE" id="PS50294">
    <property type="entry name" value="WD_REPEATS_REGION"/>
    <property type="match status" value="5"/>
</dbReference>
<evidence type="ECO:0000313" key="8">
    <source>
        <dbReference type="EMBL" id="CAF93201.1"/>
    </source>
</evidence>
<dbReference type="PRINTS" id="PR00503">
    <property type="entry name" value="BROMODOMAIN"/>
</dbReference>
<dbReference type="SMART" id="SM00320">
    <property type="entry name" value="WD40"/>
    <property type="match status" value="8"/>
</dbReference>
<feature type="repeat" description="WD" evidence="5">
    <location>
        <begin position="456"/>
        <end position="498"/>
    </location>
</feature>
<dbReference type="FunFam" id="1.20.920.10:FF:000066">
    <property type="entry name" value="Transcription initiation factor TFIID subunit 1"/>
    <property type="match status" value="1"/>
</dbReference>
<feature type="region of interest" description="Disordered" evidence="6">
    <location>
        <begin position="1301"/>
        <end position="1326"/>
    </location>
</feature>
<feature type="compositionally biased region" description="Acidic residues" evidence="6">
    <location>
        <begin position="865"/>
        <end position="876"/>
    </location>
</feature>
<dbReference type="Pfam" id="PF00439">
    <property type="entry name" value="Bromodomain"/>
    <property type="match status" value="2"/>
</dbReference>
<name>Q4T1N1_TETNG</name>
<dbReference type="OrthoDB" id="538223at2759"/>
<dbReference type="CDD" id="cd00200">
    <property type="entry name" value="WD40"/>
    <property type="match status" value="1"/>
</dbReference>
<evidence type="ECO:0000256" key="3">
    <source>
        <dbReference type="ARBA" id="ARBA00023117"/>
    </source>
</evidence>
<dbReference type="InterPro" id="IPR052060">
    <property type="entry name" value="Bromo_WD_repeat"/>
</dbReference>
<feature type="region of interest" description="Disordered" evidence="6">
    <location>
        <begin position="861"/>
        <end position="919"/>
    </location>
</feature>
<feature type="compositionally biased region" description="Low complexity" evidence="6">
    <location>
        <begin position="1495"/>
        <end position="1511"/>
    </location>
</feature>
<dbReference type="InterPro" id="IPR036322">
    <property type="entry name" value="WD40_repeat_dom_sf"/>
</dbReference>
<dbReference type="PROSITE" id="PS50082">
    <property type="entry name" value="WD_REPEATS_2"/>
    <property type="match status" value="5"/>
</dbReference>
<dbReference type="GO" id="GO:0008360">
    <property type="term" value="P:regulation of cell shape"/>
    <property type="evidence" value="ECO:0007669"/>
    <property type="project" value="TreeGrafter"/>
</dbReference>
<reference evidence="8" key="1">
    <citation type="journal article" date="2004" name="Nature">
        <title>Genome duplication in the teleost fish Tetraodon nigroviridis reveals the early vertebrate proto-karyotype.</title>
        <authorList>
            <person name="Jaillon O."/>
            <person name="Aury J.-M."/>
            <person name="Brunet F."/>
            <person name="Petit J.-L."/>
            <person name="Stange-Thomann N."/>
            <person name="Mauceli E."/>
            <person name="Bouneau L."/>
            <person name="Fischer C."/>
            <person name="Ozouf-Costaz C."/>
            <person name="Bernot A."/>
            <person name="Nicaud S."/>
            <person name="Jaffe D."/>
            <person name="Fisher S."/>
            <person name="Lutfalla G."/>
            <person name="Dossat C."/>
            <person name="Segurens B."/>
            <person name="Dasilva C."/>
            <person name="Salanoubat M."/>
            <person name="Levy M."/>
            <person name="Boudet N."/>
            <person name="Castellano S."/>
            <person name="Anthouard V."/>
            <person name="Jubin C."/>
            <person name="Castelli V."/>
            <person name="Katinka M."/>
            <person name="Vacherie B."/>
            <person name="Biemont C."/>
            <person name="Skalli Z."/>
            <person name="Cattolico L."/>
            <person name="Poulain J."/>
            <person name="De Berardinis V."/>
            <person name="Cruaud C."/>
            <person name="Duprat S."/>
            <person name="Brottier P."/>
            <person name="Coutanceau J.-P."/>
            <person name="Gouzy J."/>
            <person name="Parra G."/>
            <person name="Lardier G."/>
            <person name="Chapple C."/>
            <person name="McKernan K.J."/>
            <person name="McEwan P."/>
            <person name="Bosak S."/>
            <person name="Kellis M."/>
            <person name="Volff J.-N."/>
            <person name="Guigo R."/>
            <person name="Zody M.C."/>
            <person name="Mesirov J."/>
            <person name="Lindblad-Toh K."/>
            <person name="Birren B."/>
            <person name="Nusbaum C."/>
            <person name="Kahn D."/>
            <person name="Robinson-Rechavi M."/>
            <person name="Laudet V."/>
            <person name="Schachter V."/>
            <person name="Quetier F."/>
            <person name="Saurin W."/>
            <person name="Scarpelli C."/>
            <person name="Wincker P."/>
            <person name="Lander E.S."/>
            <person name="Weissenbach J."/>
            <person name="Roest Crollius H."/>
        </authorList>
    </citation>
    <scope>NUCLEOTIDE SEQUENCE [LARGE SCALE GENOMIC DNA]</scope>
</reference>
<feature type="repeat" description="WD" evidence="5">
    <location>
        <begin position="172"/>
        <end position="213"/>
    </location>
</feature>
<dbReference type="InterPro" id="IPR036427">
    <property type="entry name" value="Bromodomain-like_sf"/>
</dbReference>
<feature type="repeat" description="WD" evidence="5">
    <location>
        <begin position="256"/>
        <end position="292"/>
    </location>
</feature>
<feature type="domain" description="Bromo" evidence="7">
    <location>
        <begin position="1357"/>
        <end position="1427"/>
    </location>
</feature>
<feature type="non-terminal residue" evidence="8">
    <location>
        <position position="1542"/>
    </location>
</feature>
<dbReference type="InterPro" id="IPR018359">
    <property type="entry name" value="Bromodomain_CS"/>
</dbReference>
<dbReference type="GO" id="GO:0007010">
    <property type="term" value="P:cytoskeleton organization"/>
    <property type="evidence" value="ECO:0007669"/>
    <property type="project" value="TreeGrafter"/>
</dbReference>
<dbReference type="PANTHER" id="PTHR16266:SF26">
    <property type="entry name" value="BROMODOMAIN AND WD REPEAT-CONTAINING PROTEIN 1"/>
    <property type="match status" value="1"/>
</dbReference>
<evidence type="ECO:0000256" key="5">
    <source>
        <dbReference type="PROSITE-ProRule" id="PRU00221"/>
    </source>
</evidence>
<dbReference type="GO" id="GO:0005634">
    <property type="term" value="C:nucleus"/>
    <property type="evidence" value="ECO:0007669"/>
    <property type="project" value="TreeGrafter"/>
</dbReference>
<keyword evidence="2" id="KW-0677">Repeat</keyword>
<dbReference type="PROSITE" id="PS50014">
    <property type="entry name" value="BROMODOMAIN_2"/>
    <property type="match status" value="2"/>
</dbReference>
<proteinExistence type="predicted"/>
<organism evidence="8">
    <name type="scientific">Tetraodon nigroviridis</name>
    <name type="common">Spotted green pufferfish</name>
    <name type="synonym">Chelonodon nigroviridis</name>
    <dbReference type="NCBI Taxonomy" id="99883"/>
    <lineage>
        <taxon>Eukaryota</taxon>
        <taxon>Metazoa</taxon>
        <taxon>Chordata</taxon>
        <taxon>Craniata</taxon>
        <taxon>Vertebrata</taxon>
        <taxon>Euteleostomi</taxon>
        <taxon>Actinopterygii</taxon>
        <taxon>Neopterygii</taxon>
        <taxon>Teleostei</taxon>
        <taxon>Neoteleostei</taxon>
        <taxon>Acanthomorphata</taxon>
        <taxon>Eupercaria</taxon>
        <taxon>Tetraodontiformes</taxon>
        <taxon>Tetradontoidea</taxon>
        <taxon>Tetraodontidae</taxon>
        <taxon>Tetraodon</taxon>
    </lineage>
</organism>
<dbReference type="Gene3D" id="1.20.920.10">
    <property type="entry name" value="Bromodomain-like"/>
    <property type="match status" value="2"/>
</dbReference>
<dbReference type="InterPro" id="IPR019775">
    <property type="entry name" value="WD40_repeat_CS"/>
</dbReference>
<dbReference type="Pfam" id="PF25313">
    <property type="entry name" value="BRWD_AD"/>
    <property type="match status" value="1"/>
</dbReference>
<dbReference type="PROSITE" id="PS00633">
    <property type="entry name" value="BROMODOMAIN_1"/>
    <property type="match status" value="1"/>
</dbReference>
<dbReference type="FunFam" id="2.130.10.10:FF:000071">
    <property type="entry name" value="Bromodomain and WD repeat domain containing 1"/>
    <property type="match status" value="1"/>
</dbReference>
<feature type="region of interest" description="Disordered" evidence="6">
    <location>
        <begin position="1482"/>
        <end position="1518"/>
    </location>
</feature>
<feature type="non-terminal residue" evidence="8">
    <location>
        <position position="1"/>
    </location>
</feature>
<dbReference type="SUPFAM" id="SSF50978">
    <property type="entry name" value="WD40 repeat-like"/>
    <property type="match status" value="1"/>
</dbReference>
<dbReference type="Pfam" id="PF00400">
    <property type="entry name" value="WD40"/>
    <property type="match status" value="6"/>
</dbReference>
<feature type="domain" description="Bromo" evidence="7">
    <location>
        <begin position="1199"/>
        <end position="1269"/>
    </location>
</feature>
<reference evidence="8" key="2">
    <citation type="submission" date="2004-02" db="EMBL/GenBank/DDBJ databases">
        <authorList>
            <consortium name="Genoscope"/>
            <consortium name="Whitehead Institute Centre for Genome Research"/>
        </authorList>
    </citation>
    <scope>NUCLEOTIDE SEQUENCE</scope>
</reference>
<dbReference type="KEGG" id="tng:GSTEN00008731G001"/>
<keyword evidence="1 5" id="KW-0853">WD repeat</keyword>
<dbReference type="FunFam" id="2.30.30.1040:FF:000003">
    <property type="entry name" value="Bromodomain and WD repeat domain containing 1"/>
    <property type="match status" value="1"/>
</dbReference>
<feature type="compositionally biased region" description="Polar residues" evidence="6">
    <location>
        <begin position="1313"/>
        <end position="1326"/>
    </location>
</feature>
<feature type="repeat" description="WD" evidence="5">
    <location>
        <begin position="214"/>
        <end position="255"/>
    </location>
</feature>
<feature type="repeat" description="WD" evidence="5">
    <location>
        <begin position="354"/>
        <end position="395"/>
    </location>
</feature>
<feature type="compositionally biased region" description="Acidic residues" evidence="6">
    <location>
        <begin position="1301"/>
        <end position="1311"/>
    </location>
</feature>
<dbReference type="PANTHER" id="PTHR16266">
    <property type="entry name" value="WD REPEAT DOMAIN 9"/>
    <property type="match status" value="1"/>
</dbReference>